<organism evidence="3 4">
    <name type="scientific">Gymnopilus dilepis</name>
    <dbReference type="NCBI Taxonomy" id="231916"/>
    <lineage>
        <taxon>Eukaryota</taxon>
        <taxon>Fungi</taxon>
        <taxon>Dikarya</taxon>
        <taxon>Basidiomycota</taxon>
        <taxon>Agaricomycotina</taxon>
        <taxon>Agaricomycetes</taxon>
        <taxon>Agaricomycetidae</taxon>
        <taxon>Agaricales</taxon>
        <taxon>Agaricineae</taxon>
        <taxon>Hymenogastraceae</taxon>
        <taxon>Gymnopilus</taxon>
    </lineage>
</organism>
<dbReference type="InParanoid" id="A0A409Y0Y1"/>
<dbReference type="Proteomes" id="UP000284706">
    <property type="component" value="Unassembled WGS sequence"/>
</dbReference>
<dbReference type="PANTHER" id="PTHR13037:SF24">
    <property type="entry name" value="POLYCOMB PROTEIN PCL-RELATED"/>
    <property type="match status" value="1"/>
</dbReference>
<evidence type="ECO:0000256" key="2">
    <source>
        <dbReference type="SAM" id="MobiDB-lite"/>
    </source>
</evidence>
<dbReference type="PANTHER" id="PTHR13037">
    <property type="entry name" value="FORMIN"/>
    <property type="match status" value="1"/>
</dbReference>
<feature type="compositionally biased region" description="Pro residues" evidence="2">
    <location>
        <begin position="515"/>
        <end position="529"/>
    </location>
</feature>
<feature type="region of interest" description="Disordered" evidence="2">
    <location>
        <begin position="372"/>
        <end position="400"/>
    </location>
</feature>
<sequence length="864" mass="94348">MVNPGAFQGARKAFLLGEKEAYRQAMEEGYVAEAIANIQRRFFKRFPVDLPDNVDPTEEELAAVDDEAIEPEYERPDPERMSSSEYEDAMKQMEERQRKISFKRGVSKAVVLRGVVADLVIQQIKRWLAYQYMKDHDIDTKSHGANNPYRALLCKLTGQPFGRPRTKTACNVWRKTKRAEIEDAAKALAAQKGLDKSKLAALRDKVTKEMFSHLPLEERRKWASTAEEQSLAAQAAWEQEMTSPPSKLPEDRQRCILGLVRFVQPVLDLICEATGWKASLIAGGPEPAHGGKLNIISVHSGTTTGDVPLDFGALEREAYKKQFVPMYGRFLKKCYSVEECHARALKAEDSLSLEAAGVEGDGANLFTVDATNGSSQSAPVALPKSAPAALPSSASAAPSKSDALKSIDALRKAVLGLVPSKKKRPPQKQPLRPLPQKTRTPSTPIPTAASSQVPTAASSQVPTAASSQPPTSQTPTTASTPQLTSVPPIPKSPPRTTSAPSPPRSRSPSRAASLPPSPPRSPPPSPPRHQSPLPSSQPPASLTQTPSSPPRLPVPASLPPSPPRSPLRSPPPTHPPSVPPPISRSPPPSLATVMPPSPPRSPCPSRAPSPVRPLHPRPQPTPILPSSPPSSTPPTSQRLSPESPHKCLRRSKRGRRISCDDEDQAEGLTTKKRRVSRRSSGSRTALREELTSENNQRGPAADNGAPKWFKDVYSMLRSGGMDEIPLWMDLVSKWATFESQEAYRETDRLPSPYRPDVIGQWIQRRRSPTYCPPISIPQISQDFTKWWAAIQPEWRVSEGVVDVGKLDGDWDPLRKAGVNGFVSVVVALFYWGRAAKEDEGSDEGWSLAIRDCLAVLTQLTSSPS</sequence>
<feature type="compositionally biased region" description="Low complexity" evidence="2">
    <location>
        <begin position="377"/>
        <end position="400"/>
    </location>
</feature>
<reference evidence="3 4" key="1">
    <citation type="journal article" date="2018" name="Evol. Lett.">
        <title>Horizontal gene cluster transfer increased hallucinogenic mushroom diversity.</title>
        <authorList>
            <person name="Reynolds H.T."/>
            <person name="Vijayakumar V."/>
            <person name="Gluck-Thaler E."/>
            <person name="Korotkin H.B."/>
            <person name="Matheny P.B."/>
            <person name="Slot J.C."/>
        </authorList>
    </citation>
    <scope>NUCLEOTIDE SEQUENCE [LARGE SCALE GENOMIC DNA]</scope>
    <source>
        <strain evidence="3 4">SRW20</strain>
    </source>
</reference>
<proteinExistence type="predicted"/>
<dbReference type="AlphaFoldDB" id="A0A409Y0Y1"/>
<gene>
    <name evidence="3" type="ORF">CVT26_010319</name>
</gene>
<feature type="compositionally biased region" description="Low complexity" evidence="2">
    <location>
        <begin position="462"/>
        <end position="485"/>
    </location>
</feature>
<feature type="compositionally biased region" description="Polar residues" evidence="2">
    <location>
        <begin position="448"/>
        <end position="461"/>
    </location>
</feature>
<keyword evidence="4" id="KW-1185">Reference proteome</keyword>
<evidence type="ECO:0000313" key="4">
    <source>
        <dbReference type="Proteomes" id="UP000284706"/>
    </source>
</evidence>
<accession>A0A409Y0Y1</accession>
<protein>
    <submittedName>
        <fullName evidence="3">Uncharacterized protein</fullName>
    </submittedName>
</protein>
<dbReference type="STRING" id="231916.A0A409Y0Y1"/>
<comment type="caution">
    <text evidence="3">The sequence shown here is derived from an EMBL/GenBank/DDBJ whole genome shotgun (WGS) entry which is preliminary data.</text>
</comment>
<feature type="compositionally biased region" description="Low complexity" evidence="2">
    <location>
        <begin position="530"/>
        <end position="546"/>
    </location>
</feature>
<keyword evidence="1" id="KW-0945">Host-virus interaction</keyword>
<evidence type="ECO:0000256" key="1">
    <source>
        <dbReference type="ARBA" id="ARBA00022581"/>
    </source>
</evidence>
<name>A0A409Y0Y1_9AGAR</name>
<feature type="compositionally biased region" description="Basic and acidic residues" evidence="2">
    <location>
        <begin position="72"/>
        <end position="83"/>
    </location>
</feature>
<feature type="compositionally biased region" description="Basic residues" evidence="2">
    <location>
        <begin position="646"/>
        <end position="656"/>
    </location>
</feature>
<feature type="region of interest" description="Disordered" evidence="2">
    <location>
        <begin position="416"/>
        <end position="703"/>
    </location>
</feature>
<feature type="region of interest" description="Disordered" evidence="2">
    <location>
        <begin position="64"/>
        <end position="83"/>
    </location>
</feature>
<dbReference type="EMBL" id="NHYE01001339">
    <property type="protein sequence ID" value="PPQ96655.1"/>
    <property type="molecule type" value="Genomic_DNA"/>
</dbReference>
<evidence type="ECO:0000313" key="3">
    <source>
        <dbReference type="EMBL" id="PPQ96655.1"/>
    </source>
</evidence>
<dbReference type="OrthoDB" id="2803783at2759"/>
<feature type="compositionally biased region" description="Pro residues" evidence="2">
    <location>
        <begin position="547"/>
        <end position="632"/>
    </location>
</feature>